<dbReference type="Proteomes" id="UP000287156">
    <property type="component" value="Unassembled WGS sequence"/>
</dbReference>
<dbReference type="PRINTS" id="PR00412">
    <property type="entry name" value="EPOXHYDRLASE"/>
</dbReference>
<name>A0A429XX13_9BACI</name>
<dbReference type="Pfam" id="PF00561">
    <property type="entry name" value="Abhydrolase_1"/>
    <property type="match status" value="1"/>
</dbReference>
<dbReference type="InterPro" id="IPR029058">
    <property type="entry name" value="AB_hydrolase_fold"/>
</dbReference>
<dbReference type="Gene3D" id="3.40.50.1820">
    <property type="entry name" value="alpha/beta hydrolase"/>
    <property type="match status" value="1"/>
</dbReference>
<dbReference type="GO" id="GO:0016020">
    <property type="term" value="C:membrane"/>
    <property type="evidence" value="ECO:0007669"/>
    <property type="project" value="TreeGrafter"/>
</dbReference>
<dbReference type="PANTHER" id="PTHR43798">
    <property type="entry name" value="MONOACYLGLYCEROL LIPASE"/>
    <property type="match status" value="1"/>
</dbReference>
<dbReference type="InterPro" id="IPR050266">
    <property type="entry name" value="AB_hydrolase_sf"/>
</dbReference>
<comment type="caution">
    <text evidence="2">The sequence shown here is derived from an EMBL/GenBank/DDBJ whole genome shotgun (WGS) entry which is preliminary data.</text>
</comment>
<evidence type="ECO:0000313" key="3">
    <source>
        <dbReference type="Proteomes" id="UP000287156"/>
    </source>
</evidence>
<keyword evidence="3" id="KW-1185">Reference proteome</keyword>
<reference evidence="2" key="1">
    <citation type="submission" date="2018-12" db="EMBL/GenBank/DDBJ databases">
        <authorList>
            <person name="Sun L."/>
            <person name="Chen Z."/>
        </authorList>
    </citation>
    <scope>NUCLEOTIDE SEQUENCE [LARGE SCALE GENOMIC DNA]</scope>
    <source>
        <strain evidence="2">3-2-2</strain>
    </source>
</reference>
<dbReference type="InterPro" id="IPR000073">
    <property type="entry name" value="AB_hydrolase_1"/>
</dbReference>
<dbReference type="SUPFAM" id="SSF53474">
    <property type="entry name" value="alpha/beta-Hydrolases"/>
    <property type="match status" value="1"/>
</dbReference>
<dbReference type="OrthoDB" id="252464at2"/>
<organism evidence="2 3">
    <name type="scientific">Siminovitchia acidinfaciens</name>
    <dbReference type="NCBI Taxonomy" id="2321395"/>
    <lineage>
        <taxon>Bacteria</taxon>
        <taxon>Bacillati</taxon>
        <taxon>Bacillota</taxon>
        <taxon>Bacilli</taxon>
        <taxon>Bacillales</taxon>
        <taxon>Bacillaceae</taxon>
        <taxon>Siminovitchia</taxon>
    </lineage>
</organism>
<accession>A0A429XX13</accession>
<sequence>MANVFIKEALLPNGEKLAYREREGGQNTIILVHGNMTSSIHWEPVIRDLSPEYKVYAVDLRGFGQSTYHKKVTSIKDFSDDLKMFVDGLSIKNFALVGWSLGGAVCQQFCSDYQGFCNMLFLLTSASSRGYPHHATRKNGKPDLSKRISSYTDILDDIKTRMIQAAYDKSDFAFLKQLWDTLIYNQQQPDAKTYLKHLEDMTAQRNLAECYHALNTFNISSFHNGLVAGEDKLKHINIPVLIAWGENDLVVTKEMTNELIEDFGDQAESIKLTGCGHAPMVDSPHQLIAIMESFLSNKQVSSLMTNVND</sequence>
<gene>
    <name evidence="2" type="ORF">D4T97_014220</name>
</gene>
<evidence type="ECO:0000313" key="2">
    <source>
        <dbReference type="EMBL" id="RST73038.1"/>
    </source>
</evidence>
<dbReference type="PRINTS" id="PR00111">
    <property type="entry name" value="ABHYDROLASE"/>
</dbReference>
<feature type="domain" description="AB hydrolase-1" evidence="1">
    <location>
        <begin position="28"/>
        <end position="283"/>
    </location>
</feature>
<dbReference type="GO" id="GO:0016787">
    <property type="term" value="F:hydrolase activity"/>
    <property type="evidence" value="ECO:0007669"/>
    <property type="project" value="UniProtKB-KW"/>
</dbReference>
<protein>
    <submittedName>
        <fullName evidence="2">Alpha/beta hydrolase</fullName>
    </submittedName>
</protein>
<dbReference type="AlphaFoldDB" id="A0A429XX13"/>
<evidence type="ECO:0000259" key="1">
    <source>
        <dbReference type="Pfam" id="PF00561"/>
    </source>
</evidence>
<proteinExistence type="predicted"/>
<keyword evidence="2" id="KW-0378">Hydrolase</keyword>
<dbReference type="EMBL" id="QYTV02000006">
    <property type="protein sequence ID" value="RST73038.1"/>
    <property type="molecule type" value="Genomic_DNA"/>
</dbReference>
<dbReference type="PANTHER" id="PTHR43798:SF33">
    <property type="entry name" value="HYDROLASE, PUTATIVE (AFU_ORTHOLOGUE AFUA_2G14860)-RELATED"/>
    <property type="match status" value="1"/>
</dbReference>
<dbReference type="InterPro" id="IPR000639">
    <property type="entry name" value="Epox_hydrolase-like"/>
</dbReference>